<organism evidence="11 12">
    <name type="scientific">Rubneribacter badeniensis</name>
    <dbReference type="NCBI Taxonomy" id="2070688"/>
    <lineage>
        <taxon>Bacteria</taxon>
        <taxon>Bacillati</taxon>
        <taxon>Actinomycetota</taxon>
        <taxon>Coriobacteriia</taxon>
        <taxon>Eggerthellales</taxon>
        <taxon>Eggerthellaceae</taxon>
        <taxon>Rubneribacter</taxon>
    </lineage>
</organism>
<dbReference type="RefSeq" id="WP_087195441.1">
    <property type="nucleotide sequence ID" value="NZ_PPEL01000127.1"/>
</dbReference>
<evidence type="ECO:0000313" key="12">
    <source>
        <dbReference type="Proteomes" id="UP000236488"/>
    </source>
</evidence>
<evidence type="ECO:0000256" key="9">
    <source>
        <dbReference type="SAM" id="Phobius"/>
    </source>
</evidence>
<dbReference type="PANTHER" id="PTHR33451:SF3">
    <property type="entry name" value="MALATE-2H(+)_NA(+)-LACTATE ANTIPORTER"/>
    <property type="match status" value="1"/>
</dbReference>
<keyword evidence="6 9" id="KW-1133">Transmembrane helix</keyword>
<keyword evidence="7 9" id="KW-0472">Membrane</keyword>
<evidence type="ECO:0000259" key="10">
    <source>
        <dbReference type="Pfam" id="PF03553"/>
    </source>
</evidence>
<feature type="transmembrane region" description="Helical" evidence="9">
    <location>
        <begin position="40"/>
        <end position="58"/>
    </location>
</feature>
<evidence type="ECO:0000256" key="4">
    <source>
        <dbReference type="ARBA" id="ARBA00022475"/>
    </source>
</evidence>
<feature type="transmembrane region" description="Helical" evidence="9">
    <location>
        <begin position="112"/>
        <end position="145"/>
    </location>
</feature>
<dbReference type="PANTHER" id="PTHR33451">
    <property type="entry name" value="MALATE-2H(+)/NA(+)-LACTATE ANTIPORTER"/>
    <property type="match status" value="1"/>
</dbReference>
<feature type="transmembrane region" description="Helical" evidence="9">
    <location>
        <begin position="240"/>
        <end position="261"/>
    </location>
</feature>
<keyword evidence="2" id="KW-0813">Transport</keyword>
<keyword evidence="4" id="KW-1003">Cell membrane</keyword>
<feature type="transmembrane region" description="Helical" evidence="9">
    <location>
        <begin position="317"/>
        <end position="336"/>
    </location>
</feature>
<comment type="subcellular location">
    <subcellularLocation>
        <location evidence="1">Cell membrane</location>
        <topology evidence="1">Multi-pass membrane protein</topology>
    </subcellularLocation>
</comment>
<feature type="transmembrane region" description="Helical" evidence="9">
    <location>
        <begin position="16"/>
        <end position="34"/>
    </location>
</feature>
<feature type="domain" description="Na+/H+ antiporter NhaC-like C-terminal" evidence="10">
    <location>
        <begin position="162"/>
        <end position="457"/>
    </location>
</feature>
<sequence length="501" mass="51451">MGSEGAKTKTVRFRHGMLALGSLAAVMFACVVGLGSEPQVPMVVGCALAGGIAMYLGFSWEDVLDGMVRGITESLEAVLILMAIGMLVGVWIESGTVPTMICYGLQVVTPELFLPLSFLVTAAVGVVLGAWGAAGTIGIAFLGIAAALDVPLGMAAGTVVAGAYVSEIVSPLVDGPNLTAAISECGVFSLCKRFLVVVLVVCAGCAAVYLAMGLGFGAAGEASAGSGSGQVDALLMSLEATYDIGPLTLIPLLAMIVCIALKVPAIPSFLVAIAIGMVEAVALQGIDLATMVEVANTGVTSATGIEDLDRLLSNGGIQSMMETISIIVLVMAYGGVLQRTGLMDSLVEPIVSKLRRFGQLVAATVLSGALYNVLLPDQYPAITLSAQMYRKEYRRRGVPNDVWANIVNSSAGITSVLVPWNTCAVYMVTVLGVGCLEYAPYAFFCYAYPLAVLVLGALFGRRLGWAGAAGRVDGLDGRGSVAADRAVADALEGEAAGEASR</sequence>
<dbReference type="EMBL" id="PPEL01000127">
    <property type="protein sequence ID" value="PNV64266.1"/>
    <property type="molecule type" value="Genomic_DNA"/>
</dbReference>
<comment type="caution">
    <text evidence="11">The sequence shown here is derived from an EMBL/GenBank/DDBJ whole genome shotgun (WGS) entry which is preliminary data.</text>
</comment>
<evidence type="ECO:0000256" key="8">
    <source>
        <dbReference type="ARBA" id="ARBA00038435"/>
    </source>
</evidence>
<proteinExistence type="inferred from homology"/>
<dbReference type="GO" id="GO:0015297">
    <property type="term" value="F:antiporter activity"/>
    <property type="evidence" value="ECO:0007669"/>
    <property type="project" value="UniProtKB-KW"/>
</dbReference>
<feature type="transmembrane region" description="Helical" evidence="9">
    <location>
        <begin position="268"/>
        <end position="286"/>
    </location>
</feature>
<comment type="similarity">
    <text evidence="8">Belongs to the NhaC Na(+)/H(+) (TC 2.A.35) antiporter family.</text>
</comment>
<dbReference type="Pfam" id="PF03553">
    <property type="entry name" value="Na_H_antiporter"/>
    <property type="match status" value="1"/>
</dbReference>
<feature type="transmembrane region" description="Helical" evidence="9">
    <location>
        <begin position="438"/>
        <end position="459"/>
    </location>
</feature>
<evidence type="ECO:0000256" key="3">
    <source>
        <dbReference type="ARBA" id="ARBA00022449"/>
    </source>
</evidence>
<evidence type="ECO:0000256" key="7">
    <source>
        <dbReference type="ARBA" id="ARBA00023136"/>
    </source>
</evidence>
<dbReference type="GO" id="GO:0005886">
    <property type="term" value="C:plasma membrane"/>
    <property type="evidence" value="ECO:0007669"/>
    <property type="project" value="UniProtKB-SubCell"/>
</dbReference>
<dbReference type="AlphaFoldDB" id="A0A2K2U1S2"/>
<feature type="transmembrane region" description="Helical" evidence="9">
    <location>
        <begin position="70"/>
        <end position="92"/>
    </location>
</feature>
<protein>
    <submittedName>
        <fullName evidence="11">Sodium:proton antiporter</fullName>
    </submittedName>
</protein>
<evidence type="ECO:0000256" key="6">
    <source>
        <dbReference type="ARBA" id="ARBA00022989"/>
    </source>
</evidence>
<dbReference type="InterPro" id="IPR018461">
    <property type="entry name" value="Na/H_Antiport_NhaC-like_C"/>
</dbReference>
<evidence type="ECO:0000313" key="11">
    <source>
        <dbReference type="EMBL" id="PNV64266.1"/>
    </source>
</evidence>
<dbReference type="PROSITE" id="PS51257">
    <property type="entry name" value="PROKAR_LIPOPROTEIN"/>
    <property type="match status" value="1"/>
</dbReference>
<evidence type="ECO:0000256" key="2">
    <source>
        <dbReference type="ARBA" id="ARBA00022448"/>
    </source>
</evidence>
<keyword evidence="3" id="KW-0050">Antiport</keyword>
<reference evidence="11 12" key="1">
    <citation type="journal article" date="2018" name="Int. J. Syst. Evol. Microbiol.">
        <title>Rubneribacter badeniensis gen. nov., sp. nov. and Enteroscipio rubneri gen. nov., sp. nov., new members of the Eggerthellaceae isolated from human faeces.</title>
        <authorList>
            <person name="Danylec N."/>
            <person name="Gobl A."/>
            <person name="Stoll D.A."/>
            <person name="Hetzer B."/>
            <person name="Kulling S.E."/>
            <person name="Huch M."/>
        </authorList>
    </citation>
    <scope>NUCLEOTIDE SEQUENCE [LARGE SCALE GENOMIC DNA]</scope>
    <source>
        <strain evidence="11 12">ResAG-85</strain>
    </source>
</reference>
<evidence type="ECO:0000256" key="1">
    <source>
        <dbReference type="ARBA" id="ARBA00004651"/>
    </source>
</evidence>
<dbReference type="InterPro" id="IPR052180">
    <property type="entry name" value="NhaC_Na-H+_Antiporter"/>
</dbReference>
<accession>A0A2K2U1S2</accession>
<dbReference type="Proteomes" id="UP000236488">
    <property type="component" value="Unassembled WGS sequence"/>
</dbReference>
<gene>
    <name evidence="11" type="ORF">C2L80_12870</name>
</gene>
<feature type="transmembrane region" description="Helical" evidence="9">
    <location>
        <begin position="194"/>
        <end position="220"/>
    </location>
</feature>
<keyword evidence="12" id="KW-1185">Reference proteome</keyword>
<keyword evidence="5 9" id="KW-0812">Transmembrane</keyword>
<name>A0A2K2U1S2_9ACTN</name>
<evidence type="ECO:0000256" key="5">
    <source>
        <dbReference type="ARBA" id="ARBA00022692"/>
    </source>
</evidence>